<proteinExistence type="predicted"/>
<dbReference type="GeneID" id="77169430"/>
<protein>
    <submittedName>
        <fullName evidence="1">Uncharacterized protein</fullName>
    </submittedName>
</protein>
<accession>G5K7S0</accession>
<dbReference type="RefSeq" id="WP_007892550.1">
    <property type="nucleotide sequence ID" value="NZ_AEUY02000005.1"/>
</dbReference>
<gene>
    <name evidence="1" type="ORF">STRPS_1229</name>
</gene>
<keyword evidence="2" id="KW-1185">Reference proteome</keyword>
<evidence type="ECO:0000313" key="1">
    <source>
        <dbReference type="EMBL" id="EHI65258.1"/>
    </source>
</evidence>
<comment type="caution">
    <text evidence="1">The sequence shown here is derived from an EMBL/GenBank/DDBJ whole genome shotgun (WGS) entry which is preliminary data.</text>
</comment>
<name>G5K7S0_9STRE</name>
<sequence>MIRYKNGQYDIQINLKDFDFALHLDTILAWKKHLITILTAR</sequence>
<dbReference type="AlphaFoldDB" id="G5K7S0"/>
<dbReference type="EMBL" id="AEUY02000005">
    <property type="protein sequence ID" value="EHI65258.1"/>
    <property type="molecule type" value="Genomic_DNA"/>
</dbReference>
<dbReference type="Proteomes" id="UP000003217">
    <property type="component" value="Unassembled WGS sequence"/>
</dbReference>
<evidence type="ECO:0000313" key="2">
    <source>
        <dbReference type="Proteomes" id="UP000003217"/>
    </source>
</evidence>
<reference evidence="1 2" key="1">
    <citation type="journal article" date="2014" name="Int. J. Syst. Evol. Microbiol.">
        <title>Phylogenomics and the dynamic genome evolution of the genus Streptococcus.</title>
        <authorList>
            <consortium name="The Broad Institute Genome Sequencing Platform"/>
            <person name="Richards V.P."/>
            <person name="Palmer S.R."/>
            <person name="Pavinski Bitar P.D."/>
            <person name="Qin X."/>
            <person name="Weinstock G.M."/>
            <person name="Highlander S.K."/>
            <person name="Town C.D."/>
            <person name="Burne R.A."/>
            <person name="Stanhope M.J."/>
        </authorList>
    </citation>
    <scope>NUCLEOTIDE SEQUENCE [LARGE SCALE GENOMIC DNA]</scope>
    <source>
        <strain evidence="1 2">LQ 940-04</strain>
    </source>
</reference>
<organism evidence="1 2">
    <name type="scientific">Streptococcus pseudoporcinus LQ 940-04</name>
    <dbReference type="NCBI Taxonomy" id="875093"/>
    <lineage>
        <taxon>Bacteria</taxon>
        <taxon>Bacillati</taxon>
        <taxon>Bacillota</taxon>
        <taxon>Bacilli</taxon>
        <taxon>Lactobacillales</taxon>
        <taxon>Streptococcaceae</taxon>
        <taxon>Streptococcus</taxon>
    </lineage>
</organism>